<evidence type="ECO:0000313" key="3">
    <source>
        <dbReference type="EMBL" id="MQM72022.1"/>
    </source>
</evidence>
<feature type="transmembrane region" description="Helical" evidence="2">
    <location>
        <begin position="15"/>
        <end position="35"/>
    </location>
</feature>
<name>A0A6L5GPQ5_9FIRM</name>
<gene>
    <name evidence="3" type="ORF">FRC53_01010</name>
</gene>
<evidence type="ECO:0000313" key="4">
    <source>
        <dbReference type="Proteomes" id="UP000473648"/>
    </source>
</evidence>
<protein>
    <submittedName>
        <fullName evidence="3">Uncharacterized protein</fullName>
    </submittedName>
</protein>
<dbReference type="Proteomes" id="UP000473648">
    <property type="component" value="Unassembled WGS sequence"/>
</dbReference>
<feature type="compositionally biased region" description="Polar residues" evidence="1">
    <location>
        <begin position="61"/>
        <end position="76"/>
    </location>
</feature>
<dbReference type="EMBL" id="VOGB01000003">
    <property type="protein sequence ID" value="MQM72022.1"/>
    <property type="molecule type" value="Genomic_DNA"/>
</dbReference>
<organism evidence="3 4">
    <name type="scientific">Candidatus Pseudoramibacter fermentans</name>
    <dbReference type="NCBI Taxonomy" id="2594427"/>
    <lineage>
        <taxon>Bacteria</taxon>
        <taxon>Bacillati</taxon>
        <taxon>Bacillota</taxon>
        <taxon>Clostridia</taxon>
        <taxon>Eubacteriales</taxon>
        <taxon>Eubacteriaceae</taxon>
        <taxon>Pseudoramibacter</taxon>
    </lineage>
</organism>
<keyword evidence="4" id="KW-1185">Reference proteome</keyword>
<proteinExistence type="predicted"/>
<keyword evidence="2" id="KW-0472">Membrane</keyword>
<feature type="region of interest" description="Disordered" evidence="1">
    <location>
        <begin position="48"/>
        <end position="76"/>
    </location>
</feature>
<evidence type="ECO:0000256" key="2">
    <source>
        <dbReference type="SAM" id="Phobius"/>
    </source>
</evidence>
<comment type="caution">
    <text evidence="3">The sequence shown here is derived from an EMBL/GenBank/DDBJ whole genome shotgun (WGS) entry which is preliminary data.</text>
</comment>
<evidence type="ECO:0000256" key="1">
    <source>
        <dbReference type="SAM" id="MobiDB-lite"/>
    </source>
</evidence>
<dbReference type="AlphaFoldDB" id="A0A6L5GPQ5"/>
<reference evidence="3" key="1">
    <citation type="journal article" date="2020" name="Appl. Environ. Microbiol.">
        <title>Medium-Chain Fatty Acid Synthesis by 'Candidatus Weimeria bifida' gen. nov., sp. nov., and 'Candidatus Pseudoramibacter fermentans' sp. nov.</title>
        <authorList>
            <person name="Scarborough M.J."/>
            <person name="Myers K.S."/>
            <person name="Donohue T.J."/>
            <person name="Noguera D.R."/>
        </authorList>
    </citation>
    <scope>NUCLEOTIDE SEQUENCE</scope>
    <source>
        <strain evidence="3">EUB1.1</strain>
    </source>
</reference>
<keyword evidence="2" id="KW-1133">Transmembrane helix</keyword>
<keyword evidence="2" id="KW-0812">Transmembrane</keyword>
<accession>A0A6L5GPQ5</accession>
<sequence length="76" mass="8927">MIQAYYTFCHETLNIHMYTIPLIVAGALAILFGLLHWRKQKKREDEFEDKMEEKYRDADNGTAQDGAKQNSDPLFF</sequence>